<dbReference type="EMBL" id="AM461821">
    <property type="protein sequence ID" value="CAN59933.1"/>
    <property type="molecule type" value="Genomic_DNA"/>
</dbReference>
<name>A5BJP2_VITVI</name>
<reference evidence="1" key="1">
    <citation type="journal article" date="2007" name="PLoS ONE">
        <title>The first genome sequence of an elite grapevine cultivar (Pinot noir Vitis vinifera L.): coping with a highly heterozygous genome.</title>
        <authorList>
            <person name="Velasco R."/>
            <person name="Zharkikh A."/>
            <person name="Troggio M."/>
            <person name="Cartwright D.A."/>
            <person name="Cestaro A."/>
            <person name="Pruss D."/>
            <person name="Pindo M."/>
            <person name="FitzGerald L.M."/>
            <person name="Vezzulli S."/>
            <person name="Reid J."/>
            <person name="Malacarne G."/>
            <person name="Iliev D."/>
            <person name="Coppola G."/>
            <person name="Wardell B."/>
            <person name="Micheletti D."/>
            <person name="Macalma T."/>
            <person name="Facci M."/>
            <person name="Mitchell J.T."/>
            <person name="Perazzolli M."/>
            <person name="Eldredge G."/>
            <person name="Gatto P."/>
            <person name="Oyzerski R."/>
            <person name="Moretto M."/>
            <person name="Gutin N."/>
            <person name="Stefanini M."/>
            <person name="Chen Y."/>
            <person name="Segala C."/>
            <person name="Davenport C."/>
            <person name="Dematte L."/>
            <person name="Mraz A."/>
            <person name="Battilana J."/>
            <person name="Stormo K."/>
            <person name="Costa F."/>
            <person name="Tao Q."/>
            <person name="Si-Ammour A."/>
            <person name="Harkins T."/>
            <person name="Lackey A."/>
            <person name="Perbost C."/>
            <person name="Taillon B."/>
            <person name="Stella A."/>
            <person name="Solovyev V."/>
            <person name="Fawcett J.A."/>
            <person name="Sterck L."/>
            <person name="Vandepoele K."/>
            <person name="Grando S.M."/>
            <person name="Toppo S."/>
            <person name="Moser C."/>
            <person name="Lanchbury J."/>
            <person name="Bogden R."/>
            <person name="Skolnick M."/>
            <person name="Sgaramella V."/>
            <person name="Bhatnagar S.K."/>
            <person name="Fontana P."/>
            <person name="Gutin A."/>
            <person name="Van de Peer Y."/>
            <person name="Salamini F."/>
            <person name="Viola R."/>
        </authorList>
    </citation>
    <scope>NUCLEOTIDE SEQUENCE</scope>
</reference>
<proteinExistence type="predicted"/>
<accession>A5BJP2</accession>
<organism evidence="1">
    <name type="scientific">Vitis vinifera</name>
    <name type="common">Grape</name>
    <dbReference type="NCBI Taxonomy" id="29760"/>
    <lineage>
        <taxon>Eukaryota</taxon>
        <taxon>Viridiplantae</taxon>
        <taxon>Streptophyta</taxon>
        <taxon>Embryophyta</taxon>
        <taxon>Tracheophyta</taxon>
        <taxon>Spermatophyta</taxon>
        <taxon>Magnoliopsida</taxon>
        <taxon>eudicotyledons</taxon>
        <taxon>Gunneridae</taxon>
        <taxon>Pentapetalae</taxon>
        <taxon>rosids</taxon>
        <taxon>Vitales</taxon>
        <taxon>Vitaceae</taxon>
        <taxon>Viteae</taxon>
        <taxon>Vitis</taxon>
    </lineage>
</organism>
<evidence type="ECO:0000313" key="1">
    <source>
        <dbReference type="EMBL" id="CAN59933.1"/>
    </source>
</evidence>
<protein>
    <submittedName>
        <fullName evidence="1">Uncharacterized protein</fullName>
    </submittedName>
</protein>
<dbReference type="AlphaFoldDB" id="A5BJP2"/>
<gene>
    <name evidence="1" type="ORF">VITISV_001875</name>
</gene>
<sequence length="108" mass="12359">MGFELNQNRPTLELEALGVNFEDKVKPLVKLIGHRFIGGGGPNIIGRIDLKVEDDHITFENDERKVCYIDCEDDWKFVDEDEDFGISDIYDDTRWPPTSHVEESASSD</sequence>